<organism evidence="2 3">
    <name type="scientific">Pelotomaculum propionicicum</name>
    <dbReference type="NCBI Taxonomy" id="258475"/>
    <lineage>
        <taxon>Bacteria</taxon>
        <taxon>Bacillati</taxon>
        <taxon>Bacillota</taxon>
        <taxon>Clostridia</taxon>
        <taxon>Eubacteriales</taxon>
        <taxon>Desulfotomaculaceae</taxon>
        <taxon>Pelotomaculum</taxon>
    </lineage>
</organism>
<proteinExistence type="predicted"/>
<reference evidence="2 3" key="1">
    <citation type="journal article" date="2018" name="Environ. Microbiol.">
        <title>Novel energy conservation strategies and behaviour of Pelotomaculum schinkii driving syntrophic propionate catabolism.</title>
        <authorList>
            <person name="Hidalgo-Ahumada C.A.P."/>
            <person name="Nobu M.K."/>
            <person name="Narihiro T."/>
            <person name="Tamaki H."/>
            <person name="Liu W.T."/>
            <person name="Kamagata Y."/>
            <person name="Stams A.J.M."/>
            <person name="Imachi H."/>
            <person name="Sousa D.Z."/>
        </authorList>
    </citation>
    <scope>NUCLEOTIDE SEQUENCE [LARGE SCALE GENOMIC DNA]</scope>
    <source>
        <strain evidence="2 3">MGP</strain>
    </source>
</reference>
<feature type="transmembrane region" description="Helical" evidence="1">
    <location>
        <begin position="50"/>
        <end position="68"/>
    </location>
</feature>
<evidence type="ECO:0000313" key="3">
    <source>
        <dbReference type="Proteomes" id="UP000297597"/>
    </source>
</evidence>
<dbReference type="AlphaFoldDB" id="A0A4Y7RNW4"/>
<dbReference type="EMBL" id="QFFZ01000022">
    <property type="protein sequence ID" value="TEB10684.1"/>
    <property type="molecule type" value="Genomic_DNA"/>
</dbReference>
<keyword evidence="3" id="KW-1185">Reference proteome</keyword>
<protein>
    <submittedName>
        <fullName evidence="2">Uncharacterized protein</fullName>
    </submittedName>
</protein>
<accession>A0A4Y7RNW4</accession>
<keyword evidence="1" id="KW-0472">Membrane</keyword>
<gene>
    <name evidence="2" type="ORF">Pmgp_02135</name>
</gene>
<comment type="caution">
    <text evidence="2">The sequence shown here is derived from an EMBL/GenBank/DDBJ whole genome shotgun (WGS) entry which is preliminary data.</text>
</comment>
<evidence type="ECO:0000313" key="2">
    <source>
        <dbReference type="EMBL" id="TEB10684.1"/>
    </source>
</evidence>
<evidence type="ECO:0000256" key="1">
    <source>
        <dbReference type="SAM" id="Phobius"/>
    </source>
</evidence>
<dbReference type="Proteomes" id="UP000297597">
    <property type="component" value="Unassembled WGS sequence"/>
</dbReference>
<name>A0A4Y7RNW4_9FIRM</name>
<keyword evidence="1" id="KW-1133">Transmembrane helix</keyword>
<sequence>MQTYVRLEEELYMERVWKEENTMINFKTDYDVIEILLGWLEKDDTEIEKLFGYGLCLAAVTYFVSRLFQSFL</sequence>
<keyword evidence="1" id="KW-0812">Transmembrane</keyword>